<dbReference type="PATRIC" id="fig|1291052.5.peg.1876"/>
<reference evidence="1 2" key="1">
    <citation type="journal article" date="2015" name="Genome Announc.">
        <title>Expanding the biotechnology potential of lactobacilli through comparative genomics of 213 strains and associated genera.</title>
        <authorList>
            <person name="Sun Z."/>
            <person name="Harris H.M."/>
            <person name="McCann A."/>
            <person name="Guo C."/>
            <person name="Argimon S."/>
            <person name="Zhang W."/>
            <person name="Yang X."/>
            <person name="Jeffery I.B."/>
            <person name="Cooney J.C."/>
            <person name="Kagawa T.F."/>
            <person name="Liu W."/>
            <person name="Song Y."/>
            <person name="Salvetti E."/>
            <person name="Wrobel A."/>
            <person name="Rasinkangas P."/>
            <person name="Parkhill J."/>
            <person name="Rea M.C."/>
            <person name="O'Sullivan O."/>
            <person name="Ritari J."/>
            <person name="Douillard F.P."/>
            <person name="Paul Ross R."/>
            <person name="Yang R."/>
            <person name="Briner A.E."/>
            <person name="Felis G.E."/>
            <person name="de Vos W.M."/>
            <person name="Barrangou R."/>
            <person name="Klaenhammer T.R."/>
            <person name="Caufield P.W."/>
            <person name="Cui Y."/>
            <person name="Zhang H."/>
            <person name="O'Toole P.W."/>
        </authorList>
    </citation>
    <scope>NUCLEOTIDE SEQUENCE [LARGE SCALE GENOMIC DNA]</scope>
    <source>
        <strain evidence="1 2">DSM 20505</strain>
    </source>
</reference>
<dbReference type="EMBL" id="AYYO01000038">
    <property type="protein sequence ID" value="KRM54970.1"/>
    <property type="molecule type" value="Genomic_DNA"/>
</dbReference>
<evidence type="ECO:0000313" key="1">
    <source>
        <dbReference type="EMBL" id="KRM54970.1"/>
    </source>
</evidence>
<proteinExistence type="predicted"/>
<dbReference type="RefSeq" id="WP_054680668.1">
    <property type="nucleotide sequence ID" value="NZ_AYYO01000038.1"/>
</dbReference>
<accession>A0A0R1ZKR4</accession>
<organism evidence="1 2">
    <name type="scientific">Lacticaseibacillus sharpeae JCM 1186 = DSM 20505</name>
    <dbReference type="NCBI Taxonomy" id="1291052"/>
    <lineage>
        <taxon>Bacteria</taxon>
        <taxon>Bacillati</taxon>
        <taxon>Bacillota</taxon>
        <taxon>Bacilli</taxon>
        <taxon>Lactobacillales</taxon>
        <taxon>Lactobacillaceae</taxon>
        <taxon>Lacticaseibacillus</taxon>
    </lineage>
</organism>
<comment type="caution">
    <text evidence="1">The sequence shown here is derived from an EMBL/GenBank/DDBJ whole genome shotgun (WGS) entry which is preliminary data.</text>
</comment>
<keyword evidence="2" id="KW-1185">Reference proteome</keyword>
<dbReference type="Proteomes" id="UP000051679">
    <property type="component" value="Unassembled WGS sequence"/>
</dbReference>
<gene>
    <name evidence="1" type="ORF">FC18_GL001817</name>
</gene>
<protein>
    <submittedName>
        <fullName evidence="1">Uncharacterized protein</fullName>
    </submittedName>
</protein>
<dbReference type="OrthoDB" id="2361267at2"/>
<dbReference type="STRING" id="1291052.FC18_GL001817"/>
<sequence>MTPEQLTEFINKHSSIIESFRRSASNFQYEKNARRQKGKQFSEARLEHEVDLMVAAFIDNVYTKIKSGVAEKRLHPYESWVDFIETKNVLDSLEDDVSTIVFE</sequence>
<dbReference type="AlphaFoldDB" id="A0A0R1ZKR4"/>
<name>A0A0R1ZKR4_9LACO</name>
<evidence type="ECO:0000313" key="2">
    <source>
        <dbReference type="Proteomes" id="UP000051679"/>
    </source>
</evidence>